<dbReference type="GO" id="GO:0006950">
    <property type="term" value="P:response to stress"/>
    <property type="evidence" value="ECO:0007669"/>
    <property type="project" value="UniProtKB-ARBA"/>
</dbReference>
<dbReference type="InterPro" id="IPR029047">
    <property type="entry name" value="HSP70_peptide-bd_sf"/>
</dbReference>
<feature type="compositionally biased region" description="Acidic residues" evidence="5">
    <location>
        <begin position="649"/>
        <end position="662"/>
    </location>
</feature>
<dbReference type="PRINTS" id="PR00301">
    <property type="entry name" value="HEATSHOCK70"/>
</dbReference>
<dbReference type="InterPro" id="IPR043129">
    <property type="entry name" value="ATPase_NBD"/>
</dbReference>
<dbReference type="InterPro" id="IPR018181">
    <property type="entry name" value="Heat_shock_70_CS"/>
</dbReference>
<keyword evidence="2 4" id="KW-0547">Nucleotide-binding</keyword>
<dbReference type="GO" id="GO:0005524">
    <property type="term" value="F:ATP binding"/>
    <property type="evidence" value="ECO:0007669"/>
    <property type="project" value="UniProtKB-KW"/>
</dbReference>
<dbReference type="PROSITE" id="PS00329">
    <property type="entry name" value="HSP70_2"/>
    <property type="match status" value="1"/>
</dbReference>
<evidence type="ECO:0000256" key="2">
    <source>
        <dbReference type="ARBA" id="ARBA00022741"/>
    </source>
</evidence>
<dbReference type="Pfam" id="PF00012">
    <property type="entry name" value="HSP70"/>
    <property type="match status" value="1"/>
</dbReference>
<evidence type="ECO:0000256" key="3">
    <source>
        <dbReference type="ARBA" id="ARBA00022840"/>
    </source>
</evidence>
<dbReference type="Gene3D" id="3.30.30.30">
    <property type="match status" value="1"/>
</dbReference>
<keyword evidence="3 4" id="KW-0067">ATP-binding</keyword>
<dbReference type="GO" id="GO:0140662">
    <property type="term" value="F:ATP-dependent protein folding chaperone"/>
    <property type="evidence" value="ECO:0007669"/>
    <property type="project" value="InterPro"/>
</dbReference>
<name>A0AAD4NAQ1_9BILA</name>
<dbReference type="SUPFAM" id="SSF53067">
    <property type="entry name" value="Actin-like ATPase domain"/>
    <property type="match status" value="2"/>
</dbReference>
<dbReference type="InterPro" id="IPR013126">
    <property type="entry name" value="Hsp_70_fam"/>
</dbReference>
<evidence type="ECO:0000313" key="6">
    <source>
        <dbReference type="EMBL" id="KAI1723615.1"/>
    </source>
</evidence>
<evidence type="ECO:0000313" key="7">
    <source>
        <dbReference type="Proteomes" id="UP001201812"/>
    </source>
</evidence>
<dbReference type="PROSITE" id="PS01036">
    <property type="entry name" value="HSP70_3"/>
    <property type="match status" value="1"/>
</dbReference>
<evidence type="ECO:0000256" key="5">
    <source>
        <dbReference type="SAM" id="MobiDB-lite"/>
    </source>
</evidence>
<dbReference type="AlphaFoldDB" id="A0AAD4NAQ1"/>
<dbReference type="SUPFAM" id="SSF100920">
    <property type="entry name" value="Heat shock protein 70kD (HSP70), peptide-binding domain"/>
    <property type="match status" value="1"/>
</dbReference>
<gene>
    <name evidence="6" type="ORF">DdX_03779</name>
</gene>
<dbReference type="Gene3D" id="2.60.34.10">
    <property type="entry name" value="Substrate Binding Domain Of DNAk, Chain A, domain 1"/>
    <property type="match status" value="1"/>
</dbReference>
<accession>A0AAD4NAQ1</accession>
<keyword evidence="7" id="KW-1185">Reference proteome</keyword>
<protein>
    <submittedName>
        <fullName evidence="6">Hsp70 protein domain-containing protein</fullName>
    </submittedName>
</protein>
<sequence>MSDASSERPSTVLGIDLGTTFSCVGVWRDSDVEILEDSEGNRLTASCVSYSENGYVVGELALRKRVDNLQNTVYDMKRVLGKTYKQLIEQILTKYWPFRIIDNGEKLPVVELDFNGRKQTKTPTSVSAAVLKKIRQTAELRLNKKVKHAVITVPAKFDQLQRTATMKAAKLAGLHIMELITEPAAAAFAFGYDSRKFHGYKILVFDLGGGTLDVTVVKVVSSHFTVRGVEGDMNLGGRDFDNILFEICNSKIMDQHGIDCNASPMMKQMLLIQCEALKRNLSDRDSFWLDLHEVFGMEEYKCKIVTVSREEFETRCCHLLKRAEDTVLRVLRETHMQPNDLDVIVLVGGSSRLPMVRKLLREIFPDKVLNVSMNPDEAIARGAALRAAQLSKNEEDNKLNVMRLSEVTPLSLGIGTGINSEDFVPIIERNSLVPMKRTELFTNSKNHKRKMTFRIFEGEHKFTRHNRFLGQLKLHYHKPSLGKAGSARIALSMELDRNGILTVTARLGDQIKSLDIDYNKEKTSDQNIEAKLISSENAELESKEYNRRRAKNALAMAIEKVKFGLTKREKLNRNQKILDQKCKRYREWLKDNPDATEAEFKHKLEAFNKNPRKRKRSDSDIDPTTSESEESDHEDDYIYYNGIYKEPDESSSESDNSEEENPLELYVL</sequence>
<dbReference type="Gene3D" id="3.90.640.10">
    <property type="entry name" value="Actin, Chain A, domain 4"/>
    <property type="match status" value="1"/>
</dbReference>
<dbReference type="CDD" id="cd24028">
    <property type="entry name" value="ASKHA_NBD_HSP70_HSPA1-like"/>
    <property type="match status" value="1"/>
</dbReference>
<evidence type="ECO:0000256" key="1">
    <source>
        <dbReference type="ARBA" id="ARBA00007381"/>
    </source>
</evidence>
<dbReference type="PANTHER" id="PTHR19375">
    <property type="entry name" value="HEAT SHOCK PROTEIN 70KDA"/>
    <property type="match status" value="1"/>
</dbReference>
<comment type="caution">
    <text evidence="6">The sequence shown here is derived from an EMBL/GenBank/DDBJ whole genome shotgun (WGS) entry which is preliminary data.</text>
</comment>
<feature type="region of interest" description="Disordered" evidence="5">
    <location>
        <begin position="610"/>
        <end position="668"/>
    </location>
</feature>
<evidence type="ECO:0000256" key="4">
    <source>
        <dbReference type="RuleBase" id="RU003322"/>
    </source>
</evidence>
<dbReference type="Gene3D" id="3.30.420.40">
    <property type="match status" value="2"/>
</dbReference>
<feature type="compositionally biased region" description="Acidic residues" evidence="5">
    <location>
        <begin position="627"/>
        <end position="637"/>
    </location>
</feature>
<comment type="similarity">
    <text evidence="1 4">Belongs to the heat shock protein 70 family.</text>
</comment>
<reference evidence="6" key="1">
    <citation type="submission" date="2022-01" db="EMBL/GenBank/DDBJ databases">
        <title>Genome Sequence Resource for Two Populations of Ditylenchus destructor, the Migratory Endoparasitic Phytonematode.</title>
        <authorList>
            <person name="Zhang H."/>
            <person name="Lin R."/>
            <person name="Xie B."/>
        </authorList>
    </citation>
    <scope>NUCLEOTIDE SEQUENCE</scope>
    <source>
        <strain evidence="6">BazhouSP</strain>
    </source>
</reference>
<dbReference type="EMBL" id="JAKKPZ010000003">
    <property type="protein sequence ID" value="KAI1723615.1"/>
    <property type="molecule type" value="Genomic_DNA"/>
</dbReference>
<dbReference type="FunFam" id="3.90.640.10:FF:000003">
    <property type="entry name" value="Molecular chaperone DnaK"/>
    <property type="match status" value="1"/>
</dbReference>
<dbReference type="Proteomes" id="UP001201812">
    <property type="component" value="Unassembled WGS sequence"/>
</dbReference>
<organism evidence="6 7">
    <name type="scientific">Ditylenchus destructor</name>
    <dbReference type="NCBI Taxonomy" id="166010"/>
    <lineage>
        <taxon>Eukaryota</taxon>
        <taxon>Metazoa</taxon>
        <taxon>Ecdysozoa</taxon>
        <taxon>Nematoda</taxon>
        <taxon>Chromadorea</taxon>
        <taxon>Rhabditida</taxon>
        <taxon>Tylenchina</taxon>
        <taxon>Tylenchomorpha</taxon>
        <taxon>Sphaerularioidea</taxon>
        <taxon>Anguinidae</taxon>
        <taxon>Anguininae</taxon>
        <taxon>Ditylenchus</taxon>
    </lineage>
</organism>
<dbReference type="PROSITE" id="PS00297">
    <property type="entry name" value="HSP70_1"/>
    <property type="match status" value="1"/>
</dbReference>
<proteinExistence type="inferred from homology"/>